<dbReference type="Proteomes" id="UP000261948">
    <property type="component" value="Unassembled WGS sequence"/>
</dbReference>
<feature type="chain" id="PRO_5017060520" evidence="7">
    <location>
        <begin position="25"/>
        <end position="161"/>
    </location>
</feature>
<dbReference type="Gene3D" id="1.10.760.10">
    <property type="entry name" value="Cytochrome c-like domain"/>
    <property type="match status" value="1"/>
</dbReference>
<comment type="caution">
    <text evidence="9">The sequence shown here is derived from an EMBL/GenBank/DDBJ whole genome shotgun (WGS) entry which is preliminary data.</text>
</comment>
<protein>
    <submittedName>
        <fullName evidence="9">Cytochrome c</fullName>
    </submittedName>
</protein>
<evidence type="ECO:0000256" key="3">
    <source>
        <dbReference type="ARBA" id="ARBA00022723"/>
    </source>
</evidence>
<feature type="signal peptide" evidence="7">
    <location>
        <begin position="1"/>
        <end position="24"/>
    </location>
</feature>
<evidence type="ECO:0000256" key="7">
    <source>
        <dbReference type="SAM" id="SignalP"/>
    </source>
</evidence>
<dbReference type="SUPFAM" id="SSF46626">
    <property type="entry name" value="Cytochrome c"/>
    <property type="match status" value="1"/>
</dbReference>
<dbReference type="OrthoDB" id="9757546at2"/>
<keyword evidence="4" id="KW-0249">Electron transport</keyword>
<feature type="domain" description="Cytochrome c" evidence="8">
    <location>
        <begin position="62"/>
        <end position="141"/>
    </location>
</feature>
<evidence type="ECO:0000313" key="9">
    <source>
        <dbReference type="EMBL" id="RGE45758.1"/>
    </source>
</evidence>
<keyword evidence="7" id="KW-0732">Signal</keyword>
<dbReference type="GO" id="GO:0005506">
    <property type="term" value="F:iron ion binding"/>
    <property type="evidence" value="ECO:0007669"/>
    <property type="project" value="InterPro"/>
</dbReference>
<evidence type="ECO:0000256" key="1">
    <source>
        <dbReference type="ARBA" id="ARBA00022448"/>
    </source>
</evidence>
<dbReference type="InterPro" id="IPR036909">
    <property type="entry name" value="Cyt_c-like_dom_sf"/>
</dbReference>
<keyword evidence="2 6" id="KW-0349">Heme</keyword>
<accession>A0A373FNM1</accession>
<dbReference type="PANTHER" id="PTHR35008">
    <property type="entry name" value="BLL4482 PROTEIN-RELATED"/>
    <property type="match status" value="1"/>
</dbReference>
<name>A0A373FNM1_COMTE</name>
<dbReference type="Pfam" id="PF13442">
    <property type="entry name" value="Cytochrome_CBB3"/>
    <property type="match status" value="1"/>
</dbReference>
<keyword evidence="1" id="KW-0813">Transport</keyword>
<dbReference type="PROSITE" id="PS51007">
    <property type="entry name" value="CYTC"/>
    <property type="match status" value="1"/>
</dbReference>
<evidence type="ECO:0000256" key="2">
    <source>
        <dbReference type="ARBA" id="ARBA00022617"/>
    </source>
</evidence>
<dbReference type="EMBL" id="QURR01000007">
    <property type="protein sequence ID" value="RGE45758.1"/>
    <property type="molecule type" value="Genomic_DNA"/>
</dbReference>
<evidence type="ECO:0000259" key="8">
    <source>
        <dbReference type="PROSITE" id="PS51007"/>
    </source>
</evidence>
<dbReference type="InterPro" id="IPR009056">
    <property type="entry name" value="Cyt_c-like_dom"/>
</dbReference>
<dbReference type="InterPro" id="IPR008168">
    <property type="entry name" value="Cyt_C_IC"/>
</dbReference>
<keyword evidence="5 6" id="KW-0408">Iron</keyword>
<proteinExistence type="predicted"/>
<evidence type="ECO:0000256" key="4">
    <source>
        <dbReference type="ARBA" id="ARBA00022982"/>
    </source>
</evidence>
<dbReference type="InterPro" id="IPR051459">
    <property type="entry name" value="Cytochrome_c-type_DH"/>
</dbReference>
<gene>
    <name evidence="9" type="ORF">DZC30_07380</name>
</gene>
<evidence type="ECO:0000313" key="10">
    <source>
        <dbReference type="Proteomes" id="UP000261948"/>
    </source>
</evidence>
<dbReference type="PRINTS" id="PR00605">
    <property type="entry name" value="CYTCHROMECIC"/>
</dbReference>
<evidence type="ECO:0000256" key="6">
    <source>
        <dbReference type="PROSITE-ProRule" id="PRU00433"/>
    </source>
</evidence>
<keyword evidence="3 6" id="KW-0479">Metal-binding</keyword>
<dbReference type="GO" id="GO:0020037">
    <property type="term" value="F:heme binding"/>
    <property type="evidence" value="ECO:0007669"/>
    <property type="project" value="InterPro"/>
</dbReference>
<keyword evidence="10" id="KW-1185">Reference proteome</keyword>
<dbReference type="AlphaFoldDB" id="A0A373FNM1"/>
<organism evidence="9 10">
    <name type="scientific">Comamonas testosteroni</name>
    <name type="common">Pseudomonas testosteroni</name>
    <dbReference type="NCBI Taxonomy" id="285"/>
    <lineage>
        <taxon>Bacteria</taxon>
        <taxon>Pseudomonadati</taxon>
        <taxon>Pseudomonadota</taxon>
        <taxon>Betaproteobacteria</taxon>
        <taxon>Burkholderiales</taxon>
        <taxon>Comamonadaceae</taxon>
        <taxon>Comamonas</taxon>
    </lineage>
</organism>
<dbReference type="PANTHER" id="PTHR35008:SF9">
    <property type="entry name" value="CYTOCHROME C DOMAIN-CONTAINING PROTEIN"/>
    <property type="match status" value="1"/>
</dbReference>
<dbReference type="GO" id="GO:0009055">
    <property type="term" value="F:electron transfer activity"/>
    <property type="evidence" value="ECO:0007669"/>
    <property type="project" value="InterPro"/>
</dbReference>
<sequence length="161" mass="17015">MHRFTAAVIATSALVLGFATSAQAQSQDVKNLLPLQSAAVFAISDSETQALMKNFSSVRPRFTQIGGEALYQATCQGCHMAKGEGAKGAGFYPALASNPKLAAAAYPVSVVMNGLHGMPSFAPKLSDEQIANVVNYVRSNFGNQYKDTITAADVKPFRVTP</sequence>
<reference evidence="9 10" key="1">
    <citation type="submission" date="2018-08" db="EMBL/GenBank/DDBJ databases">
        <title>Comamonas testosteroni strain SWCO2.</title>
        <authorList>
            <person name="Jiang N."/>
            <person name="Zhang X.Z."/>
        </authorList>
    </citation>
    <scope>NUCLEOTIDE SEQUENCE [LARGE SCALE GENOMIC DNA]</scope>
    <source>
        <strain evidence="9 10">SWCO2</strain>
    </source>
</reference>
<evidence type="ECO:0000256" key="5">
    <source>
        <dbReference type="ARBA" id="ARBA00023004"/>
    </source>
</evidence>